<evidence type="ECO:0000256" key="1">
    <source>
        <dbReference type="SAM" id="MobiDB-lite"/>
    </source>
</evidence>
<accession>A0A4R5LNW8</accession>
<proteinExistence type="predicted"/>
<evidence type="ECO:0000313" key="3">
    <source>
        <dbReference type="Proteomes" id="UP000295554"/>
    </source>
</evidence>
<sequence length="267" mass="28132">MEPLYNIYYAGEVLDGFDTRQVRASLGALFKAGDATLEKLFSGTPQLVKRECDKPTALKYKQAMEKAGAKPLIRSVKTPSAAADDPQATRPLTAAERIAAMAAAPDATARVADKPKPAAPAASDDDPGLDLEPEGTEVLKPEERPQQVSVDIDTSALDIDPPAERLSAEPPAPPPAPDTSHLSMGAVGEEIPTLATTEDPVTPNTDALDLAPEGTDFSDCARPEAAPPELDLSALEVSPPGTDVLDEEQRKHSHPPAPDTGHITLQE</sequence>
<protein>
    <submittedName>
        <fullName evidence="2">Uncharacterized protein</fullName>
    </submittedName>
</protein>
<gene>
    <name evidence="2" type="ORF">E2F43_17050</name>
</gene>
<name>A0A4R5LNW8_9GAMM</name>
<dbReference type="Proteomes" id="UP000295554">
    <property type="component" value="Unassembled WGS sequence"/>
</dbReference>
<feature type="region of interest" description="Disordered" evidence="1">
    <location>
        <begin position="104"/>
        <end position="267"/>
    </location>
</feature>
<keyword evidence="3" id="KW-1185">Reference proteome</keyword>
<dbReference type="RefSeq" id="WP_133214917.1">
    <property type="nucleotide sequence ID" value="NZ_SMSE01000004.1"/>
</dbReference>
<comment type="caution">
    <text evidence="2">The sequence shown here is derived from an EMBL/GenBank/DDBJ whole genome shotgun (WGS) entry which is preliminary data.</text>
</comment>
<organism evidence="2 3">
    <name type="scientific">Seongchinamella unica</name>
    <dbReference type="NCBI Taxonomy" id="2547392"/>
    <lineage>
        <taxon>Bacteria</taxon>
        <taxon>Pseudomonadati</taxon>
        <taxon>Pseudomonadota</taxon>
        <taxon>Gammaproteobacteria</taxon>
        <taxon>Cellvibrionales</taxon>
        <taxon>Halieaceae</taxon>
        <taxon>Seongchinamella</taxon>
    </lineage>
</organism>
<dbReference type="AlphaFoldDB" id="A0A4R5LNW8"/>
<reference evidence="2 3" key="1">
    <citation type="submission" date="2019-03" db="EMBL/GenBank/DDBJ databases">
        <title>Seongchinamella monodicae gen. nov., sp. nov., a novel member of the Gammaproteobacteria isolated from a tidal mudflat of beach.</title>
        <authorList>
            <person name="Yang H.G."/>
            <person name="Kang J.W."/>
            <person name="Lee S.D."/>
        </authorList>
    </citation>
    <scope>NUCLEOTIDE SEQUENCE [LARGE SCALE GENOMIC DNA]</scope>
    <source>
        <strain evidence="2 3">GH4-78</strain>
    </source>
</reference>
<evidence type="ECO:0000313" key="2">
    <source>
        <dbReference type="EMBL" id="TDG12062.1"/>
    </source>
</evidence>
<feature type="compositionally biased region" description="Acidic residues" evidence="1">
    <location>
        <begin position="123"/>
        <end position="135"/>
    </location>
</feature>
<dbReference type="EMBL" id="SMSE01000004">
    <property type="protein sequence ID" value="TDG12062.1"/>
    <property type="molecule type" value="Genomic_DNA"/>
</dbReference>
<dbReference type="OrthoDB" id="6402943at2"/>